<evidence type="ECO:0000256" key="8">
    <source>
        <dbReference type="PIRSR" id="PIRSR600101-2"/>
    </source>
</evidence>
<dbReference type="FunFam" id="1.10.246.130:FF:000005">
    <property type="entry name" value="Gamma-glutamyltranspeptidase 1, putative"/>
    <property type="match status" value="1"/>
</dbReference>
<gene>
    <name evidence="9" type="ORF">RF11_10116</name>
</gene>
<feature type="binding site" evidence="8">
    <location>
        <begin position="204"/>
        <end position="205"/>
    </location>
    <ligand>
        <name>L-glutamate</name>
        <dbReference type="ChEBI" id="CHEBI:29985"/>
    </ligand>
</feature>
<sequence length="325" mass="36944">MDDLLKYEVKRRITLDFQLDDGHIIKTAPPPFGGIIVETILNILQGFNFTQKDLNSDESSALMFHRIIEAMKFGFAKRSMFGDPDFMNQTFLVSLVQNLTNREYGEDLNKRILNQTQEEDYYGPEFVAKEDHGTTHISILAADGSAVSITNSINIWFGSGYRSTKTGIVYNNHIDDFSIENRTNAFLLKPSHRNNIQAFKRPMSSMSPLMITKDDKLKMILGGSGGTRIISSVASVIIYKIWFDLSLKQAIFQPRVHHQLTPNKAVIEKKYPLNKNIVQILKKIYKHEIGFTSLPEYSSVQAVYIENGEIFGKSDPRKYGIEAGY</sequence>
<dbReference type="GO" id="GO:0016746">
    <property type="term" value="F:acyltransferase activity"/>
    <property type="evidence" value="ECO:0007669"/>
    <property type="project" value="UniProtKB-KW"/>
</dbReference>
<dbReference type="EMBL" id="JWZT01003624">
    <property type="protein sequence ID" value="KII66017.1"/>
    <property type="molecule type" value="Genomic_DNA"/>
</dbReference>
<keyword evidence="4" id="KW-0325">Glycoprotein</keyword>
<keyword evidence="10" id="KW-1185">Reference proteome</keyword>
<dbReference type="PANTHER" id="PTHR11686:SF9">
    <property type="entry name" value="RE13973P"/>
    <property type="match status" value="1"/>
</dbReference>
<dbReference type="OMA" id="YSEYYLE"/>
<evidence type="ECO:0000313" key="10">
    <source>
        <dbReference type="Proteomes" id="UP000031668"/>
    </source>
</evidence>
<dbReference type="Gene3D" id="1.10.246.130">
    <property type="match status" value="1"/>
</dbReference>
<dbReference type="FunFam" id="3.60.20.40:FF:000001">
    <property type="entry name" value="Gamma-glutamyltranspeptidase 1"/>
    <property type="match status" value="1"/>
</dbReference>
<keyword evidence="5" id="KW-0012">Acyltransferase</keyword>
<keyword evidence="6" id="KW-1199">Hemostasis impairing toxin</keyword>
<dbReference type="PRINTS" id="PR01210">
    <property type="entry name" value="GGTRANSPTASE"/>
</dbReference>
<feature type="binding site" evidence="8">
    <location>
        <position position="226"/>
    </location>
    <ligand>
        <name>L-glutamate</name>
        <dbReference type="ChEBI" id="CHEBI:29985"/>
    </ligand>
</feature>
<dbReference type="InterPro" id="IPR000101">
    <property type="entry name" value="GGT_peptidase"/>
</dbReference>
<reference evidence="9 10" key="1">
    <citation type="journal article" date="2014" name="Genome Biol. Evol.">
        <title>The genome of the myxosporean Thelohanellus kitauei shows adaptations to nutrient acquisition within its fish host.</title>
        <authorList>
            <person name="Yang Y."/>
            <person name="Xiong J."/>
            <person name="Zhou Z."/>
            <person name="Huo F."/>
            <person name="Miao W."/>
            <person name="Ran C."/>
            <person name="Liu Y."/>
            <person name="Zhang J."/>
            <person name="Feng J."/>
            <person name="Wang M."/>
            <person name="Wang M."/>
            <person name="Wang L."/>
            <person name="Yao B."/>
        </authorList>
    </citation>
    <scope>NUCLEOTIDE SEQUENCE [LARGE SCALE GENOMIC DNA]</scope>
    <source>
        <strain evidence="9">Wuqing</strain>
    </source>
</reference>
<dbReference type="Proteomes" id="UP000031668">
    <property type="component" value="Unassembled WGS sequence"/>
</dbReference>
<dbReference type="OrthoDB" id="1081007at2759"/>
<keyword evidence="3" id="KW-0378">Hydrolase</keyword>
<dbReference type="AlphaFoldDB" id="A0A0C2MWN5"/>
<dbReference type="PANTHER" id="PTHR11686">
    <property type="entry name" value="GAMMA GLUTAMYL TRANSPEPTIDASE"/>
    <property type="match status" value="1"/>
</dbReference>
<keyword evidence="2" id="KW-0808">Transferase</keyword>
<dbReference type="GO" id="GO:0005886">
    <property type="term" value="C:plasma membrane"/>
    <property type="evidence" value="ECO:0007669"/>
    <property type="project" value="TreeGrafter"/>
</dbReference>
<evidence type="ECO:0000256" key="1">
    <source>
        <dbReference type="ARBA" id="ARBA00022670"/>
    </source>
</evidence>
<dbReference type="Pfam" id="PF01019">
    <property type="entry name" value="G_glu_transpept"/>
    <property type="match status" value="1"/>
</dbReference>
<name>A0A0C2MWN5_THEKT</name>
<accession>A0A0C2MWN5</accession>
<dbReference type="InterPro" id="IPR029055">
    <property type="entry name" value="Ntn_hydrolases_N"/>
</dbReference>
<evidence type="ECO:0000313" key="9">
    <source>
        <dbReference type="EMBL" id="KII66017.1"/>
    </source>
</evidence>
<feature type="binding site" evidence="8">
    <location>
        <begin position="152"/>
        <end position="154"/>
    </location>
    <ligand>
        <name>L-glutamate</name>
        <dbReference type="ChEBI" id="CHEBI:29985"/>
    </ligand>
</feature>
<proteinExistence type="predicted"/>
<evidence type="ECO:0000256" key="3">
    <source>
        <dbReference type="ARBA" id="ARBA00022801"/>
    </source>
</evidence>
<dbReference type="InterPro" id="IPR043137">
    <property type="entry name" value="GGT_ssub_C"/>
</dbReference>
<evidence type="ECO:0000256" key="7">
    <source>
        <dbReference type="PIRSR" id="PIRSR600101-1"/>
    </source>
</evidence>
<evidence type="ECO:0000256" key="4">
    <source>
        <dbReference type="ARBA" id="ARBA00023180"/>
    </source>
</evidence>
<keyword evidence="6" id="KW-0800">Toxin</keyword>
<evidence type="ECO:0000256" key="5">
    <source>
        <dbReference type="ARBA" id="ARBA00023315"/>
    </source>
</evidence>
<dbReference type="Gene3D" id="3.60.20.40">
    <property type="match status" value="1"/>
</dbReference>
<keyword evidence="6" id="KW-1202">Platelet aggregation activating toxin</keyword>
<evidence type="ECO:0000256" key="2">
    <source>
        <dbReference type="ARBA" id="ARBA00022679"/>
    </source>
</evidence>
<dbReference type="InterPro" id="IPR043138">
    <property type="entry name" value="GGT_lsub"/>
</dbReference>
<dbReference type="GO" id="GO:0006751">
    <property type="term" value="P:glutathione catabolic process"/>
    <property type="evidence" value="ECO:0007669"/>
    <property type="project" value="InterPro"/>
</dbReference>
<dbReference type="GO" id="GO:0036374">
    <property type="term" value="F:glutathione hydrolase activity"/>
    <property type="evidence" value="ECO:0007669"/>
    <property type="project" value="InterPro"/>
</dbReference>
<dbReference type="SUPFAM" id="SSF56235">
    <property type="entry name" value="N-terminal nucleophile aminohydrolases (Ntn hydrolases)"/>
    <property type="match status" value="1"/>
</dbReference>
<feature type="active site" description="Nucleophile" evidence="7">
    <location>
        <position position="134"/>
    </location>
</feature>
<protein>
    <submittedName>
        <fullName evidence="9">Gamma-glutamyltranspeptidase 1</fullName>
    </submittedName>
</protein>
<keyword evidence="1" id="KW-0645">Protease</keyword>
<feature type="binding site" evidence="8">
    <location>
        <position position="176"/>
    </location>
    <ligand>
        <name>L-glutamate</name>
        <dbReference type="ChEBI" id="CHEBI:29985"/>
    </ligand>
</feature>
<organism evidence="9 10">
    <name type="scientific">Thelohanellus kitauei</name>
    <name type="common">Myxosporean</name>
    <dbReference type="NCBI Taxonomy" id="669202"/>
    <lineage>
        <taxon>Eukaryota</taxon>
        <taxon>Metazoa</taxon>
        <taxon>Cnidaria</taxon>
        <taxon>Myxozoa</taxon>
        <taxon>Myxosporea</taxon>
        <taxon>Bivalvulida</taxon>
        <taxon>Platysporina</taxon>
        <taxon>Myxobolidae</taxon>
        <taxon>Thelohanellus</taxon>
    </lineage>
</organism>
<dbReference type="GO" id="GO:0006508">
    <property type="term" value="P:proteolysis"/>
    <property type="evidence" value="ECO:0007669"/>
    <property type="project" value="UniProtKB-KW"/>
</dbReference>
<evidence type="ECO:0000256" key="6">
    <source>
        <dbReference type="ARBA" id="ARBA00084097"/>
    </source>
</evidence>
<comment type="caution">
    <text evidence="9">The sequence shown here is derived from an EMBL/GenBank/DDBJ whole genome shotgun (WGS) entry which is preliminary data.</text>
</comment>